<dbReference type="AlphaFoldDB" id="A0A1S8S7J2"/>
<organism evidence="1 2">
    <name type="scientific">Clostridium beijerinckii</name>
    <name type="common">Clostridium MP</name>
    <dbReference type="NCBI Taxonomy" id="1520"/>
    <lineage>
        <taxon>Bacteria</taxon>
        <taxon>Bacillati</taxon>
        <taxon>Bacillota</taxon>
        <taxon>Clostridia</taxon>
        <taxon>Eubacteriales</taxon>
        <taxon>Clostridiaceae</taxon>
        <taxon>Clostridium</taxon>
    </lineage>
</organism>
<accession>A0A1S8S7J2</accession>
<evidence type="ECO:0000313" key="2">
    <source>
        <dbReference type="Proteomes" id="UP000190973"/>
    </source>
</evidence>
<protein>
    <submittedName>
        <fullName evidence="1">Uncharacterized protein</fullName>
    </submittedName>
</protein>
<name>A0A1S8S7J2_CLOBE</name>
<dbReference type="Proteomes" id="UP000190973">
    <property type="component" value="Unassembled WGS sequence"/>
</dbReference>
<evidence type="ECO:0000313" key="1">
    <source>
        <dbReference type="EMBL" id="OOM61282.1"/>
    </source>
</evidence>
<comment type="caution">
    <text evidence="1">The sequence shown here is derived from an EMBL/GenBank/DDBJ whole genome shotgun (WGS) entry which is preliminary data.</text>
</comment>
<sequence length="76" mass="8602">MKINNFCIGQTKNNGCKKLTVDKCIGESCSFAQNKEQVDASKKRSFERLTNLSQERQSHIAEKYYGGKMPWLKGGV</sequence>
<gene>
    <name evidence="1" type="ORF">CLBCK_24160</name>
</gene>
<dbReference type="RefSeq" id="WP_077838974.1">
    <property type="nucleotide sequence ID" value="NZ_JABTAE010000001.1"/>
</dbReference>
<dbReference type="EMBL" id="LZZI01000038">
    <property type="protein sequence ID" value="OOM61282.1"/>
    <property type="molecule type" value="Genomic_DNA"/>
</dbReference>
<proteinExistence type="predicted"/>
<reference evidence="1 2" key="1">
    <citation type="submission" date="2016-05" db="EMBL/GenBank/DDBJ databases">
        <title>Microbial solvent formation.</title>
        <authorList>
            <person name="Poehlein A."/>
            <person name="Montoya Solano J.D."/>
            <person name="Flitsch S."/>
            <person name="Krabben P."/>
            <person name="Duerre P."/>
            <person name="Daniel R."/>
        </authorList>
    </citation>
    <scope>NUCLEOTIDE SEQUENCE [LARGE SCALE GENOMIC DNA]</scope>
    <source>
        <strain evidence="1 2">DSM 53</strain>
    </source>
</reference>